<dbReference type="RefSeq" id="WP_133314213.1">
    <property type="nucleotide sequence ID" value="NZ_SMTL01000001.1"/>
</dbReference>
<feature type="chain" id="PRO_5020598661" evidence="1">
    <location>
        <begin position="20"/>
        <end position="102"/>
    </location>
</feature>
<sequence length="102" mass="11098">MKAKVVVGMALSLACISAAESPSNYQTYSGLRIAGDPVIEARYHSALRTCIPESATPPHGDLNNHSLRYNAALRACLYRYGFVDRGQYAYPANVIFGGFLAR</sequence>
<keyword evidence="3" id="KW-1185">Reference proteome</keyword>
<keyword evidence="1" id="KW-0732">Signal</keyword>
<dbReference type="PROSITE" id="PS51257">
    <property type="entry name" value="PROKAR_LIPOPROTEIN"/>
    <property type="match status" value="1"/>
</dbReference>
<dbReference type="EMBL" id="SMTL01000001">
    <property type="protein sequence ID" value="TDK38764.1"/>
    <property type="molecule type" value="Genomic_DNA"/>
</dbReference>
<accession>A0A4R5UM17</accession>
<dbReference type="OrthoDB" id="8297061at2"/>
<proteinExistence type="predicted"/>
<evidence type="ECO:0000313" key="3">
    <source>
        <dbReference type="Proteomes" id="UP000295238"/>
    </source>
</evidence>
<reference evidence="2 3" key="1">
    <citation type="submission" date="2019-03" db="EMBL/GenBank/DDBJ databases">
        <title>Rhizobium sp. nov., an bacterium isolated from biocrust in Mu Us Desert.</title>
        <authorList>
            <person name="Lixiong L."/>
        </authorList>
    </citation>
    <scope>NUCLEOTIDE SEQUENCE [LARGE SCALE GENOMIC DNA]</scope>
    <source>
        <strain evidence="2 3">SPY-1</strain>
    </source>
</reference>
<organism evidence="2 3">
    <name type="scientific">Rhizobium deserti</name>
    <dbReference type="NCBI Taxonomy" id="2547961"/>
    <lineage>
        <taxon>Bacteria</taxon>
        <taxon>Pseudomonadati</taxon>
        <taxon>Pseudomonadota</taxon>
        <taxon>Alphaproteobacteria</taxon>
        <taxon>Hyphomicrobiales</taxon>
        <taxon>Rhizobiaceae</taxon>
        <taxon>Rhizobium/Agrobacterium group</taxon>
        <taxon>Rhizobium</taxon>
    </lineage>
</organism>
<evidence type="ECO:0000313" key="2">
    <source>
        <dbReference type="EMBL" id="TDK38764.1"/>
    </source>
</evidence>
<comment type="caution">
    <text evidence="2">The sequence shown here is derived from an EMBL/GenBank/DDBJ whole genome shotgun (WGS) entry which is preliminary data.</text>
</comment>
<dbReference type="AlphaFoldDB" id="A0A4R5UM17"/>
<feature type="signal peptide" evidence="1">
    <location>
        <begin position="1"/>
        <end position="19"/>
    </location>
</feature>
<name>A0A4R5UM17_9HYPH</name>
<gene>
    <name evidence="2" type="ORF">E2F50_01015</name>
</gene>
<dbReference type="Proteomes" id="UP000295238">
    <property type="component" value="Unassembled WGS sequence"/>
</dbReference>
<evidence type="ECO:0000256" key="1">
    <source>
        <dbReference type="SAM" id="SignalP"/>
    </source>
</evidence>
<protein>
    <submittedName>
        <fullName evidence="2">Uncharacterized protein</fullName>
    </submittedName>
</protein>